<keyword evidence="4" id="KW-0234">DNA repair</keyword>
<evidence type="ECO:0000313" key="8">
    <source>
        <dbReference type="Proteomes" id="UP000242755"/>
    </source>
</evidence>
<dbReference type="InterPro" id="IPR017961">
    <property type="entry name" value="DNA_pol_Y-fam_little_finger"/>
</dbReference>
<name>A0A150H741_9MICO</name>
<dbReference type="NCBIfam" id="NF002677">
    <property type="entry name" value="PRK02406.1"/>
    <property type="match status" value="1"/>
</dbReference>
<keyword evidence="4" id="KW-0479">Metal-binding</keyword>
<dbReference type="InterPro" id="IPR022880">
    <property type="entry name" value="DNApol_IV"/>
</dbReference>
<proteinExistence type="inferred from homology"/>
<feature type="active site" evidence="4">
    <location>
        <position position="124"/>
    </location>
</feature>
<dbReference type="InterPro" id="IPR043128">
    <property type="entry name" value="Rev_trsase/Diguanyl_cyclase"/>
</dbReference>
<dbReference type="EMBL" id="PKGO01000007">
    <property type="protein sequence ID" value="PKY70012.1"/>
    <property type="molecule type" value="Genomic_DNA"/>
</dbReference>
<keyword evidence="4" id="KW-0460">Magnesium</keyword>
<dbReference type="HAMAP" id="MF_01113">
    <property type="entry name" value="DNApol_IV"/>
    <property type="match status" value="1"/>
</dbReference>
<evidence type="ECO:0000256" key="1">
    <source>
        <dbReference type="ARBA" id="ARBA00010945"/>
    </source>
</evidence>
<organism evidence="6 9">
    <name type="scientific">Brevibacterium ravenspurgense</name>
    <dbReference type="NCBI Taxonomy" id="479117"/>
    <lineage>
        <taxon>Bacteria</taxon>
        <taxon>Bacillati</taxon>
        <taxon>Actinomycetota</taxon>
        <taxon>Actinomycetes</taxon>
        <taxon>Micrococcales</taxon>
        <taxon>Brevibacteriaceae</taxon>
        <taxon>Brevibacterium</taxon>
    </lineage>
</organism>
<dbReference type="InterPro" id="IPR036775">
    <property type="entry name" value="DNA_pol_Y-fam_lit_finger_sf"/>
</dbReference>
<feature type="domain" description="UmuC" evidence="5">
    <location>
        <begin position="25"/>
        <end position="205"/>
    </location>
</feature>
<keyword evidence="4" id="KW-0963">Cytoplasm</keyword>
<dbReference type="InterPro" id="IPR001126">
    <property type="entry name" value="UmuC"/>
</dbReference>
<keyword evidence="4" id="KW-0227">DNA damage</keyword>
<dbReference type="STRING" id="1176165.GCA_001584405_00045"/>
<dbReference type="EMBL" id="LQQC01000010">
    <property type="protein sequence ID" value="KXZ57926.1"/>
    <property type="molecule type" value="Genomic_DNA"/>
</dbReference>
<dbReference type="GO" id="GO:0005829">
    <property type="term" value="C:cytosol"/>
    <property type="evidence" value="ECO:0007669"/>
    <property type="project" value="TreeGrafter"/>
</dbReference>
<dbReference type="PROSITE" id="PS50173">
    <property type="entry name" value="UMUC"/>
    <property type="match status" value="1"/>
</dbReference>
<dbReference type="InterPro" id="IPR043502">
    <property type="entry name" value="DNA/RNA_pol_sf"/>
</dbReference>
<evidence type="ECO:0000313" key="7">
    <source>
        <dbReference type="EMBL" id="PKY70012.1"/>
    </source>
</evidence>
<dbReference type="PATRIC" id="fig|479117.4.peg.957"/>
<dbReference type="GO" id="GO:0006261">
    <property type="term" value="P:DNA-templated DNA replication"/>
    <property type="evidence" value="ECO:0007669"/>
    <property type="project" value="UniProtKB-UniRule"/>
</dbReference>
<keyword evidence="4 6" id="KW-0808">Transferase</keyword>
<feature type="binding site" evidence="4">
    <location>
        <position position="123"/>
    </location>
    <ligand>
        <name>Mg(2+)</name>
        <dbReference type="ChEBI" id="CHEBI:18420"/>
    </ligand>
</feature>
<dbReference type="AlphaFoldDB" id="A0A150H741"/>
<comment type="function">
    <text evidence="2 4">Poorly processive, error-prone DNA polymerase involved in untargeted mutagenesis. Copies undamaged DNA at stalled replication forks, which arise in vivo from mismatched or misaligned primer ends. These misaligned primers can be extended by PolIV. Exhibits no 3'-5' exonuclease (proofreading) activity. May be involved in translesional synthesis, in conjunction with the beta clamp from PolIII.</text>
</comment>
<keyword evidence="9" id="KW-1185">Reference proteome</keyword>
<dbReference type="InterPro" id="IPR050116">
    <property type="entry name" value="DNA_polymerase-Y"/>
</dbReference>
<dbReference type="RefSeq" id="WP_062020809.1">
    <property type="nucleotide sequence ID" value="NZ_LQQC01000010.1"/>
</dbReference>
<comment type="subcellular location">
    <subcellularLocation>
        <location evidence="4">Cytoplasm</location>
    </subcellularLocation>
</comment>
<feature type="site" description="Substrate discrimination" evidence="4">
    <location>
        <position position="34"/>
    </location>
</feature>
<dbReference type="GO" id="GO:0003684">
    <property type="term" value="F:damaged DNA binding"/>
    <property type="evidence" value="ECO:0007669"/>
    <property type="project" value="InterPro"/>
</dbReference>
<dbReference type="Pfam" id="PF00817">
    <property type="entry name" value="IMS"/>
    <property type="match status" value="1"/>
</dbReference>
<dbReference type="Gene3D" id="3.40.1170.60">
    <property type="match status" value="1"/>
</dbReference>
<protein>
    <recommendedName>
        <fullName evidence="4">DNA polymerase IV</fullName>
        <shortName evidence="4">Pol IV</shortName>
        <ecNumber evidence="4">2.7.7.7</ecNumber>
    </recommendedName>
</protein>
<dbReference type="PANTHER" id="PTHR11076">
    <property type="entry name" value="DNA REPAIR POLYMERASE UMUC / TRANSFERASE FAMILY MEMBER"/>
    <property type="match status" value="1"/>
</dbReference>
<dbReference type="Proteomes" id="UP000242755">
    <property type="component" value="Unassembled WGS sequence"/>
</dbReference>
<comment type="caution">
    <text evidence="6">The sequence shown here is derived from an EMBL/GenBank/DDBJ whole genome shotgun (WGS) entry which is preliminary data.</text>
</comment>
<keyword evidence="4" id="KW-0235">DNA replication</keyword>
<evidence type="ECO:0000313" key="6">
    <source>
        <dbReference type="EMBL" id="KXZ57926.1"/>
    </source>
</evidence>
<sequence>MSRKQLDRTGGDLTGLGDDDTGCTILHLDMDAFFVSVERLLDPSLIGLPVIVGGRSNRGVVASASYEARAYGVHSAMPIGRALTLCPNAVVVPPTKGVYSEYSDRVFAVVSDVTPDFSRVSVDEGYIDVSGAVRRLGSPARIALHLRQTIAERTGLPSSIGLSRSMVVAKIASARAKPNGQLVVPVGKEAQFMESMPVTALPGVGRATHETLSRYGIRTIGDLARQTPAWAAKTLGSAGPALVGYAQGRDSRTVHDRAKDHSISAESTFDDDIYQLERLRTELLRLADKVTARVRAEGLAAGTVTLKFRSPDFTTITRSVTLPAPTDVTGEVYEALLGPLEVAAAKRTGARLLGVAASNLQPVGVVGRQETLESSGRSTRESDIAVDEIRKKFGKGAISPASLLRPE</sequence>
<dbReference type="GO" id="GO:0042276">
    <property type="term" value="P:error-prone translesion synthesis"/>
    <property type="evidence" value="ECO:0007669"/>
    <property type="project" value="TreeGrafter"/>
</dbReference>
<comment type="similarity">
    <text evidence="1 4">Belongs to the DNA polymerase type-Y family.</text>
</comment>
<evidence type="ECO:0000256" key="2">
    <source>
        <dbReference type="ARBA" id="ARBA00025589"/>
    </source>
</evidence>
<dbReference type="CDD" id="cd03586">
    <property type="entry name" value="PolY_Pol_IV_kappa"/>
    <property type="match status" value="1"/>
</dbReference>
<dbReference type="PANTHER" id="PTHR11076:SF33">
    <property type="entry name" value="DNA POLYMERASE KAPPA"/>
    <property type="match status" value="1"/>
</dbReference>
<reference evidence="6 9" key="1">
    <citation type="submission" date="2016-01" db="EMBL/GenBank/DDBJ databases">
        <title>Use of Whole Genome Sequencing to ascertain that Brevibacterium massiliense (Roux, Raoult 2009) is a later heterotypic synonym of Brevibacterium ravenspurgense (Mages 2008).</title>
        <authorList>
            <person name="Bernier A.-M."/>
            <person name="Burdz T."/>
            <person name="Huynh C."/>
            <person name="Pachecho A.L."/>
            <person name="Wiebe D."/>
            <person name="Bonner C."/>
            <person name="Bernard K."/>
        </authorList>
    </citation>
    <scope>NUCLEOTIDE SEQUENCE [LARGE SCALE GENOMIC DNA]</scope>
    <source>
        <strain evidence="6 9">CCUG56047</strain>
    </source>
</reference>
<keyword evidence="4" id="KW-0238">DNA-binding</keyword>
<dbReference type="SUPFAM" id="SSF100879">
    <property type="entry name" value="Lesion bypass DNA polymerase (Y-family), little finger domain"/>
    <property type="match status" value="1"/>
</dbReference>
<dbReference type="GO" id="GO:0000287">
    <property type="term" value="F:magnesium ion binding"/>
    <property type="evidence" value="ECO:0007669"/>
    <property type="project" value="UniProtKB-UniRule"/>
</dbReference>
<dbReference type="Gene3D" id="3.30.1490.100">
    <property type="entry name" value="DNA polymerase, Y-family, little finger domain"/>
    <property type="match status" value="1"/>
</dbReference>
<dbReference type="GO" id="GO:0009432">
    <property type="term" value="P:SOS response"/>
    <property type="evidence" value="ECO:0007669"/>
    <property type="project" value="TreeGrafter"/>
</dbReference>
<comment type="catalytic activity">
    <reaction evidence="3 4">
        <text>DNA(n) + a 2'-deoxyribonucleoside 5'-triphosphate = DNA(n+1) + diphosphate</text>
        <dbReference type="Rhea" id="RHEA:22508"/>
        <dbReference type="Rhea" id="RHEA-COMP:17339"/>
        <dbReference type="Rhea" id="RHEA-COMP:17340"/>
        <dbReference type="ChEBI" id="CHEBI:33019"/>
        <dbReference type="ChEBI" id="CHEBI:61560"/>
        <dbReference type="ChEBI" id="CHEBI:173112"/>
        <dbReference type="EC" id="2.7.7.7"/>
    </reaction>
</comment>
<evidence type="ECO:0000313" key="9">
    <source>
        <dbReference type="Proteomes" id="UP000243589"/>
    </source>
</evidence>
<dbReference type="GO" id="GO:0003887">
    <property type="term" value="F:DNA-directed DNA polymerase activity"/>
    <property type="evidence" value="ECO:0007669"/>
    <property type="project" value="UniProtKB-UniRule"/>
</dbReference>
<evidence type="ECO:0000259" key="5">
    <source>
        <dbReference type="PROSITE" id="PS50173"/>
    </source>
</evidence>
<reference evidence="7 8" key="2">
    <citation type="submission" date="2017-12" db="EMBL/GenBank/DDBJ databases">
        <title>Phylogenetic diversity of female urinary microbiome.</title>
        <authorList>
            <person name="Thomas-White K."/>
            <person name="Wolfe A.J."/>
        </authorList>
    </citation>
    <scope>NUCLEOTIDE SEQUENCE [LARGE SCALE GENOMIC DNA]</scope>
    <source>
        <strain evidence="7 8">UMB0426</strain>
    </source>
</reference>
<accession>A0A150H741</accession>
<keyword evidence="4" id="KW-0515">Mutator protein</keyword>
<keyword evidence="4" id="KW-0239">DNA-directed DNA polymerase</keyword>
<comment type="subunit">
    <text evidence="4">Monomer.</text>
</comment>
<comment type="cofactor">
    <cofactor evidence="4">
        <name>Mg(2+)</name>
        <dbReference type="ChEBI" id="CHEBI:18420"/>
    </cofactor>
    <text evidence="4">Binds 2 magnesium ions per subunit.</text>
</comment>
<dbReference type="EC" id="2.7.7.7" evidence="4"/>
<dbReference type="Gene3D" id="1.10.150.20">
    <property type="entry name" value="5' to 3' exonuclease, C-terminal subdomain"/>
    <property type="match status" value="1"/>
</dbReference>
<evidence type="ECO:0000256" key="4">
    <source>
        <dbReference type="HAMAP-Rule" id="MF_01113"/>
    </source>
</evidence>
<keyword evidence="4 6" id="KW-0548">Nucleotidyltransferase</keyword>
<dbReference type="GO" id="GO:0006281">
    <property type="term" value="P:DNA repair"/>
    <property type="evidence" value="ECO:0007669"/>
    <property type="project" value="UniProtKB-UniRule"/>
</dbReference>
<dbReference type="SUPFAM" id="SSF56672">
    <property type="entry name" value="DNA/RNA polymerases"/>
    <property type="match status" value="1"/>
</dbReference>
<dbReference type="Pfam" id="PF11799">
    <property type="entry name" value="IMS_C"/>
    <property type="match status" value="1"/>
</dbReference>
<feature type="binding site" evidence="4">
    <location>
        <position position="29"/>
    </location>
    <ligand>
        <name>Mg(2+)</name>
        <dbReference type="ChEBI" id="CHEBI:18420"/>
    </ligand>
</feature>
<dbReference type="Proteomes" id="UP000243589">
    <property type="component" value="Unassembled WGS sequence"/>
</dbReference>
<gene>
    <name evidence="6" type="primary">dinB_1</name>
    <name evidence="4" type="synonym">dinB</name>
    <name evidence="6" type="ORF">Bravens_00958</name>
    <name evidence="7" type="ORF">CYJ40_08060</name>
</gene>
<evidence type="ECO:0000256" key="3">
    <source>
        <dbReference type="ARBA" id="ARBA00049244"/>
    </source>
</evidence>
<dbReference type="Gene3D" id="3.30.70.270">
    <property type="match status" value="1"/>
</dbReference>